<dbReference type="InParanoid" id="A0A1Y2DEA9"/>
<keyword evidence="2" id="KW-1185">Reference proteome</keyword>
<evidence type="ECO:0000313" key="1">
    <source>
        <dbReference type="EMBL" id="ORY57456.1"/>
    </source>
</evidence>
<comment type="caution">
    <text evidence="1">The sequence shown here is derived from an EMBL/GenBank/DDBJ whole genome shotgun (WGS) entry which is preliminary data.</text>
</comment>
<name>A0A1Y2DEA9_9PEZI</name>
<evidence type="ECO:0000313" key="2">
    <source>
        <dbReference type="Proteomes" id="UP000193689"/>
    </source>
</evidence>
<sequence>MDMDAPGASGTGTMKSLDMAGGPSGGIQELSCYKFEFLLFSIVIYKLADVDSTRTCWPRQIGRQGTGTRQFFCYRFIGLPSLSNMHLSRQISIALPSCPAIGLGQGMTVAFVSVDKSPVWRFVGGARVAWNGDGFYFCPALFWLDQPDTACCQRGLRVQQLAVH</sequence>
<protein>
    <submittedName>
        <fullName evidence="1">Uncharacterized protein</fullName>
    </submittedName>
</protein>
<reference evidence="1 2" key="1">
    <citation type="submission" date="2016-07" db="EMBL/GenBank/DDBJ databases">
        <title>Pervasive Adenine N6-methylation of Active Genes in Fungi.</title>
        <authorList>
            <consortium name="DOE Joint Genome Institute"/>
            <person name="Mondo S.J."/>
            <person name="Dannebaum R.O."/>
            <person name="Kuo R.C."/>
            <person name="Labutti K."/>
            <person name="Haridas S."/>
            <person name="Kuo A."/>
            <person name="Salamov A."/>
            <person name="Ahrendt S.R."/>
            <person name="Lipzen A."/>
            <person name="Sullivan W."/>
            <person name="Andreopoulos W.B."/>
            <person name="Clum A."/>
            <person name="Lindquist E."/>
            <person name="Daum C."/>
            <person name="Ramamoorthy G.K."/>
            <person name="Gryganskyi A."/>
            <person name="Culley D."/>
            <person name="Magnuson J.K."/>
            <person name="James T.Y."/>
            <person name="O'Malley M.A."/>
            <person name="Stajich J.E."/>
            <person name="Spatafora J.W."/>
            <person name="Visel A."/>
            <person name="Grigoriev I.V."/>
        </authorList>
    </citation>
    <scope>NUCLEOTIDE SEQUENCE [LARGE SCALE GENOMIC DNA]</scope>
    <source>
        <strain evidence="1 2">CBS 129021</strain>
    </source>
</reference>
<organism evidence="1 2">
    <name type="scientific">Pseudomassariella vexata</name>
    <dbReference type="NCBI Taxonomy" id="1141098"/>
    <lineage>
        <taxon>Eukaryota</taxon>
        <taxon>Fungi</taxon>
        <taxon>Dikarya</taxon>
        <taxon>Ascomycota</taxon>
        <taxon>Pezizomycotina</taxon>
        <taxon>Sordariomycetes</taxon>
        <taxon>Xylariomycetidae</taxon>
        <taxon>Amphisphaeriales</taxon>
        <taxon>Pseudomassariaceae</taxon>
        <taxon>Pseudomassariella</taxon>
    </lineage>
</organism>
<dbReference type="GeneID" id="63781894"/>
<dbReference type="RefSeq" id="XP_040710706.1">
    <property type="nucleotide sequence ID" value="XM_040865682.1"/>
</dbReference>
<dbReference type="Proteomes" id="UP000193689">
    <property type="component" value="Unassembled WGS sequence"/>
</dbReference>
<dbReference type="EMBL" id="MCFJ01000019">
    <property type="protein sequence ID" value="ORY57456.1"/>
    <property type="molecule type" value="Genomic_DNA"/>
</dbReference>
<dbReference type="AlphaFoldDB" id="A0A1Y2DEA9"/>
<proteinExistence type="predicted"/>
<accession>A0A1Y2DEA9</accession>
<gene>
    <name evidence="1" type="ORF">BCR38DRAFT_83043</name>
</gene>